<organism evidence="1 2">
    <name type="scientific">Aequoribacter fuscus</name>
    <dbReference type="NCBI Taxonomy" id="2518989"/>
    <lineage>
        <taxon>Bacteria</taxon>
        <taxon>Pseudomonadati</taxon>
        <taxon>Pseudomonadota</taxon>
        <taxon>Gammaproteobacteria</taxon>
        <taxon>Cellvibrionales</taxon>
        <taxon>Halieaceae</taxon>
        <taxon>Aequoribacter</taxon>
    </lineage>
</organism>
<dbReference type="STRING" id="2518989.IMCC3088_2785"/>
<dbReference type="Proteomes" id="UP000005615">
    <property type="component" value="Unassembled WGS sequence"/>
</dbReference>
<accession>F3L506</accession>
<evidence type="ECO:0000313" key="2">
    <source>
        <dbReference type="Proteomes" id="UP000005615"/>
    </source>
</evidence>
<proteinExistence type="predicted"/>
<sequence length="78" mass="8953">MDDKPKALRVPRVFRQKLRDRAVDKVRQDMIHAGRTEADYSDADLEFLIAEKEREIWSSIGWRGFGVVALLLGINIGI</sequence>
<dbReference type="AlphaFoldDB" id="F3L506"/>
<keyword evidence="2" id="KW-1185">Reference proteome</keyword>
<dbReference type="OrthoDB" id="5740801at2"/>
<protein>
    <submittedName>
        <fullName evidence="1">Uncharacterized protein</fullName>
    </submittedName>
</protein>
<gene>
    <name evidence="1" type="ORF">IMCC3088_2785</name>
</gene>
<comment type="caution">
    <text evidence="1">The sequence shown here is derived from an EMBL/GenBank/DDBJ whole genome shotgun (WGS) entry which is preliminary data.</text>
</comment>
<name>F3L506_9GAMM</name>
<reference evidence="1 2" key="1">
    <citation type="journal article" date="2011" name="J. Bacteriol.">
        <title>Genome sequence of strain IMCC3088, a proteorhodopsin-containing marine bacterium belonging to the OM60/NOR5 clade.</title>
        <authorList>
            <person name="Jang Y."/>
            <person name="Oh H.M."/>
            <person name="Kang I."/>
            <person name="Lee K."/>
            <person name="Yang S.J."/>
            <person name="Cho J.C."/>
        </authorList>
    </citation>
    <scope>NUCLEOTIDE SEQUENCE [LARGE SCALE GENOMIC DNA]</scope>
    <source>
        <strain evidence="1 2">IMCC3088</strain>
    </source>
</reference>
<dbReference type="RefSeq" id="WP_009576924.1">
    <property type="nucleotide sequence ID" value="NZ_AEIG01000093.1"/>
</dbReference>
<evidence type="ECO:0000313" key="1">
    <source>
        <dbReference type="EMBL" id="EGG28593.1"/>
    </source>
</evidence>
<dbReference type="EMBL" id="AEIG01000093">
    <property type="protein sequence ID" value="EGG28593.1"/>
    <property type="molecule type" value="Genomic_DNA"/>
</dbReference>